<dbReference type="Gene3D" id="3.40.190.10">
    <property type="entry name" value="Periplasmic binding protein-like II"/>
    <property type="match status" value="1"/>
</dbReference>
<dbReference type="AlphaFoldDB" id="A0A6M1LHR5"/>
<dbReference type="PANTHER" id="PTHR42928:SF5">
    <property type="entry name" value="BLR1237 PROTEIN"/>
    <property type="match status" value="1"/>
</dbReference>
<dbReference type="InterPro" id="IPR042100">
    <property type="entry name" value="Bug_dom1"/>
</dbReference>
<protein>
    <submittedName>
        <fullName evidence="3">Tripartite tricarboxylate transporter substrate binding protein</fullName>
    </submittedName>
</protein>
<name>A0A6M1LHR5_9PROT</name>
<dbReference type="EMBL" id="JAAIKB010000002">
    <property type="protein sequence ID" value="NGM19717.1"/>
    <property type="molecule type" value="Genomic_DNA"/>
</dbReference>
<dbReference type="CDD" id="cd13578">
    <property type="entry name" value="PBP2_Bug27"/>
    <property type="match status" value="1"/>
</dbReference>
<feature type="signal peptide" evidence="2">
    <location>
        <begin position="1"/>
        <end position="24"/>
    </location>
</feature>
<evidence type="ECO:0000256" key="2">
    <source>
        <dbReference type="SAM" id="SignalP"/>
    </source>
</evidence>
<dbReference type="Gene3D" id="3.40.190.150">
    <property type="entry name" value="Bordetella uptake gene, domain 1"/>
    <property type="match status" value="1"/>
</dbReference>
<comment type="caution">
    <text evidence="3">The sequence shown here is derived from an EMBL/GenBank/DDBJ whole genome shotgun (WGS) entry which is preliminary data.</text>
</comment>
<dbReference type="PIRSF" id="PIRSF017082">
    <property type="entry name" value="YflP"/>
    <property type="match status" value="1"/>
</dbReference>
<feature type="chain" id="PRO_5027100410" evidence="2">
    <location>
        <begin position="25"/>
        <end position="329"/>
    </location>
</feature>
<comment type="similarity">
    <text evidence="1">Belongs to the UPF0065 (bug) family.</text>
</comment>
<evidence type="ECO:0000313" key="3">
    <source>
        <dbReference type="EMBL" id="NGM19717.1"/>
    </source>
</evidence>
<evidence type="ECO:0000256" key="1">
    <source>
        <dbReference type="ARBA" id="ARBA00006987"/>
    </source>
</evidence>
<keyword evidence="2" id="KW-0732">Signal</keyword>
<dbReference type="InterPro" id="IPR005064">
    <property type="entry name" value="BUG"/>
</dbReference>
<reference evidence="3 4" key="1">
    <citation type="submission" date="2020-03" db="EMBL/GenBank/DDBJ databases">
        <title>Roseomonas stagni sp. nov., isolated from pond water in Japan.</title>
        <authorList>
            <person name="Furuhata K."/>
            <person name="Miyamoto H."/>
            <person name="Goto K."/>
        </authorList>
    </citation>
    <scope>NUCLEOTIDE SEQUENCE [LARGE SCALE GENOMIC DNA]</scope>
    <source>
        <strain evidence="3 4">PeD5</strain>
    </source>
</reference>
<dbReference type="InterPro" id="IPR006311">
    <property type="entry name" value="TAT_signal"/>
</dbReference>
<dbReference type="PROSITE" id="PS51318">
    <property type="entry name" value="TAT"/>
    <property type="match status" value="1"/>
</dbReference>
<dbReference type="Proteomes" id="UP000475385">
    <property type="component" value="Unassembled WGS sequence"/>
</dbReference>
<gene>
    <name evidence="3" type="ORF">G3576_06800</name>
</gene>
<evidence type="ECO:0000313" key="4">
    <source>
        <dbReference type="Proteomes" id="UP000475385"/>
    </source>
</evidence>
<dbReference type="RefSeq" id="WP_164693598.1">
    <property type="nucleotide sequence ID" value="NZ_JAAIKB010000002.1"/>
</dbReference>
<accession>A0A6M1LHR5</accession>
<proteinExistence type="inferred from homology"/>
<sequence>MSMTIGRRGLLVAGTALAVLPARAQGTLPDAFPRRPITLVAPFTPGGPVDVLARLIAQGIQLRGGASAAVDNRSGGAGTIGIDIVRRAAPDGTTLLVIPAGNLTINPTLIPNISYDVERDFAPVSMLATAPNLIVARAGFPAKTVAELLALARAQPGQITYGSPGVGSQLHLAMELLRSKAGVDLQHVPYRGTTQALTDLLGGRIQLLASNLPVALPGVREGRLQAIAMTTAQRAAELPDVPTLAESGFPDIDVTSWYGVLAPRATPPAVVAALAEAMEAILRAPEAERSITAQGMVVMAEPPAVLGARIRRESAVWAEVIRTRRITPD</sequence>
<dbReference type="PANTHER" id="PTHR42928">
    <property type="entry name" value="TRICARBOXYLATE-BINDING PROTEIN"/>
    <property type="match status" value="1"/>
</dbReference>
<organism evidence="3 4">
    <name type="scientific">Falsiroseomonas algicola</name>
    <dbReference type="NCBI Taxonomy" id="2716930"/>
    <lineage>
        <taxon>Bacteria</taxon>
        <taxon>Pseudomonadati</taxon>
        <taxon>Pseudomonadota</taxon>
        <taxon>Alphaproteobacteria</taxon>
        <taxon>Acetobacterales</taxon>
        <taxon>Roseomonadaceae</taxon>
        <taxon>Falsiroseomonas</taxon>
    </lineage>
</organism>
<dbReference type="SUPFAM" id="SSF53850">
    <property type="entry name" value="Periplasmic binding protein-like II"/>
    <property type="match status" value="1"/>
</dbReference>
<dbReference type="Pfam" id="PF03401">
    <property type="entry name" value="TctC"/>
    <property type="match status" value="1"/>
</dbReference>
<keyword evidence="4" id="KW-1185">Reference proteome</keyword>